<protein>
    <submittedName>
        <fullName evidence="1">Uncharacterized protein</fullName>
    </submittedName>
</protein>
<organism evidence="1 2">
    <name type="scientific">Haloarcula quadrata</name>
    <dbReference type="NCBI Taxonomy" id="182779"/>
    <lineage>
        <taxon>Archaea</taxon>
        <taxon>Methanobacteriati</taxon>
        <taxon>Methanobacteriota</taxon>
        <taxon>Stenosarchaea group</taxon>
        <taxon>Halobacteria</taxon>
        <taxon>Halobacteriales</taxon>
        <taxon>Haloarculaceae</taxon>
        <taxon>Haloarcula</taxon>
    </lineage>
</organism>
<reference evidence="1 2" key="1">
    <citation type="submission" date="2018-10" db="EMBL/GenBank/DDBJ databases">
        <title>Genomic Encyclopedia of Archaeal and Bacterial Type Strains, Phase II (KMG-II): from individual species to whole genera.</title>
        <authorList>
            <person name="Goeker M."/>
        </authorList>
    </citation>
    <scope>NUCLEOTIDE SEQUENCE [LARGE SCALE GENOMIC DNA]</scope>
    <source>
        <strain evidence="1 2">DSM 11927</strain>
    </source>
</reference>
<evidence type="ECO:0000313" key="2">
    <source>
        <dbReference type="Proteomes" id="UP000268233"/>
    </source>
</evidence>
<dbReference type="Proteomes" id="UP000268233">
    <property type="component" value="Unassembled WGS sequence"/>
</dbReference>
<evidence type="ECO:0000313" key="1">
    <source>
        <dbReference type="EMBL" id="RKS78153.1"/>
    </source>
</evidence>
<name>A0A495QVP4_9EURY</name>
<sequence length="138" mass="14963">MSEKHAIQTKLKGYVVMSQSGPDSLGFGTYTRTHPSYLKERVEAQQSPAAGGAGNVKRARHIAREYRGWDRPSDGGRDVMCSDSSNHMTCRTDECDAPIFDAERIVSVDGEYGPCMAVGRHAGVCSSGHLSVWDVAEA</sequence>
<comment type="caution">
    <text evidence="1">The sequence shown here is derived from an EMBL/GenBank/DDBJ whole genome shotgun (WGS) entry which is preliminary data.</text>
</comment>
<dbReference type="AlphaFoldDB" id="A0A495QVP4"/>
<gene>
    <name evidence="1" type="ORF">BDK61_3802</name>
</gene>
<dbReference type="EMBL" id="RBWW01000002">
    <property type="protein sequence ID" value="RKS78153.1"/>
    <property type="molecule type" value="Genomic_DNA"/>
</dbReference>
<accession>A0A495QVP4</accession>
<proteinExistence type="predicted"/>
<dbReference type="RefSeq" id="WP_244209886.1">
    <property type="nucleotide sequence ID" value="NZ_RBWW01000002.1"/>
</dbReference>
<keyword evidence="2" id="KW-1185">Reference proteome</keyword>